<evidence type="ECO:0000313" key="7">
    <source>
        <dbReference type="Proteomes" id="UP000467840"/>
    </source>
</evidence>
<dbReference type="InterPro" id="IPR036188">
    <property type="entry name" value="FAD/NAD-bd_sf"/>
</dbReference>
<dbReference type="GO" id="GO:0004499">
    <property type="term" value="F:N,N-dimethylaniline monooxygenase activity"/>
    <property type="evidence" value="ECO:0007669"/>
    <property type="project" value="InterPro"/>
</dbReference>
<dbReference type="EC" id="1.-.-.-" evidence="5"/>
<dbReference type="AlphaFoldDB" id="A0A6A6NJS5"/>
<name>A0A6A6NJS5_HEVBR</name>
<evidence type="ECO:0000256" key="4">
    <source>
        <dbReference type="ARBA" id="ARBA00023002"/>
    </source>
</evidence>
<evidence type="ECO:0000313" key="6">
    <source>
        <dbReference type="EMBL" id="KAF2325529.1"/>
    </source>
</evidence>
<organism evidence="6 7">
    <name type="scientific">Hevea brasiliensis</name>
    <name type="common">Para rubber tree</name>
    <name type="synonym">Siphonia brasiliensis</name>
    <dbReference type="NCBI Taxonomy" id="3981"/>
    <lineage>
        <taxon>Eukaryota</taxon>
        <taxon>Viridiplantae</taxon>
        <taxon>Streptophyta</taxon>
        <taxon>Embryophyta</taxon>
        <taxon>Tracheophyta</taxon>
        <taxon>Spermatophyta</taxon>
        <taxon>Magnoliopsida</taxon>
        <taxon>eudicotyledons</taxon>
        <taxon>Gunneridae</taxon>
        <taxon>Pentapetalae</taxon>
        <taxon>rosids</taxon>
        <taxon>fabids</taxon>
        <taxon>Malpighiales</taxon>
        <taxon>Euphorbiaceae</taxon>
        <taxon>Crotonoideae</taxon>
        <taxon>Micrandreae</taxon>
        <taxon>Hevea</taxon>
    </lineage>
</organism>
<dbReference type="InterPro" id="IPR020946">
    <property type="entry name" value="Flavin_mOase-like"/>
</dbReference>
<dbReference type="PRINTS" id="PR00419">
    <property type="entry name" value="ADXRDTASE"/>
</dbReference>
<comment type="similarity">
    <text evidence="1 5">Belongs to the FMO family.</text>
</comment>
<comment type="cofactor">
    <cofactor evidence="5">
        <name>FAD</name>
        <dbReference type="ChEBI" id="CHEBI:57692"/>
    </cofactor>
</comment>
<dbReference type="SUPFAM" id="SSF51905">
    <property type="entry name" value="FAD/NAD(P)-binding domain"/>
    <property type="match status" value="1"/>
</dbReference>
<accession>A0A6A6NJS5</accession>
<dbReference type="Proteomes" id="UP000467840">
    <property type="component" value="Chromosome 5"/>
</dbReference>
<reference evidence="6 7" key="1">
    <citation type="journal article" date="2020" name="Mol. Plant">
        <title>The Chromosome-Based Rubber Tree Genome Provides New Insights into Spurge Genome Evolution and Rubber Biosynthesis.</title>
        <authorList>
            <person name="Liu J."/>
            <person name="Shi C."/>
            <person name="Shi C.C."/>
            <person name="Li W."/>
            <person name="Zhang Q.J."/>
            <person name="Zhang Y."/>
            <person name="Li K."/>
            <person name="Lu H.F."/>
            <person name="Shi C."/>
            <person name="Zhu S.T."/>
            <person name="Xiao Z.Y."/>
            <person name="Nan H."/>
            <person name="Yue Y."/>
            <person name="Zhu X.G."/>
            <person name="Wu Y."/>
            <person name="Hong X.N."/>
            <person name="Fan G.Y."/>
            <person name="Tong Y."/>
            <person name="Zhang D."/>
            <person name="Mao C.L."/>
            <person name="Liu Y.L."/>
            <person name="Hao S.J."/>
            <person name="Liu W.Q."/>
            <person name="Lv M.Q."/>
            <person name="Zhang H.B."/>
            <person name="Liu Y."/>
            <person name="Hu-Tang G.R."/>
            <person name="Wang J.P."/>
            <person name="Wang J.H."/>
            <person name="Sun Y.H."/>
            <person name="Ni S.B."/>
            <person name="Chen W.B."/>
            <person name="Zhang X.C."/>
            <person name="Jiao Y.N."/>
            <person name="Eichler E.E."/>
            <person name="Li G.H."/>
            <person name="Liu X."/>
            <person name="Gao L.Z."/>
        </authorList>
    </citation>
    <scope>NUCLEOTIDE SEQUENCE [LARGE SCALE GENOMIC DNA]</scope>
    <source>
        <strain evidence="7">cv. GT1</strain>
        <tissue evidence="6">Leaf</tissue>
    </source>
</reference>
<dbReference type="InterPro" id="IPR050346">
    <property type="entry name" value="FMO-like"/>
</dbReference>
<dbReference type="GO" id="GO:0050660">
    <property type="term" value="F:flavin adenine dinucleotide binding"/>
    <property type="evidence" value="ECO:0007669"/>
    <property type="project" value="InterPro"/>
</dbReference>
<dbReference type="PANTHER" id="PTHR23023">
    <property type="entry name" value="DIMETHYLANILINE MONOOXYGENASE"/>
    <property type="match status" value="1"/>
</dbReference>
<keyword evidence="3 5" id="KW-0274">FAD</keyword>
<evidence type="ECO:0000256" key="3">
    <source>
        <dbReference type="ARBA" id="ARBA00022827"/>
    </source>
</evidence>
<sequence length="372" mass="41803">MPTALISRGVAVIGAGAAGLTAARELHREGHKVVVFEREIQIGGIWAHDPRVESDPLSLDPSRTIVHSSIYSSLRTNLPREGMGFKEYPFIPKDDQTRDPTQVTGLLYLQDFAREYEIEDMVRLETEEYSFVVATELYSVFKASVLGQGSKCIATITVFRTSSKINVMSGVRVDCMVSHGVSSGVRVDACMLSGVASDRGLAINNLKNDIALMMLHKVVILIGSSISAAELCREIARVAKEVHVTARSFTDETYEQQLIICGFILWIDLPSKEEMMEDIEAFYLSLEASNIPKRYTHDMADSQFEYSNWLAAICGCEGFEEWRKQMFYTGITIKRLRPDTYRDEREDDDHLILEANQDFIKCTSKKNSLTVI</sequence>
<keyword evidence="2 5" id="KW-0285">Flavoprotein</keyword>
<dbReference type="GO" id="GO:0050661">
    <property type="term" value="F:NADP binding"/>
    <property type="evidence" value="ECO:0007669"/>
    <property type="project" value="InterPro"/>
</dbReference>
<dbReference type="Pfam" id="PF00743">
    <property type="entry name" value="FMO-like"/>
    <property type="match status" value="1"/>
</dbReference>
<evidence type="ECO:0000256" key="5">
    <source>
        <dbReference type="RuleBase" id="RU361177"/>
    </source>
</evidence>
<evidence type="ECO:0000256" key="1">
    <source>
        <dbReference type="ARBA" id="ARBA00009183"/>
    </source>
</evidence>
<proteinExistence type="inferred from homology"/>
<evidence type="ECO:0000256" key="2">
    <source>
        <dbReference type="ARBA" id="ARBA00022630"/>
    </source>
</evidence>
<protein>
    <recommendedName>
        <fullName evidence="5">Flavin-containing monooxygenase</fullName>
        <ecNumber evidence="5">1.-.-.-</ecNumber>
    </recommendedName>
</protein>
<keyword evidence="5" id="KW-0503">Monooxygenase</keyword>
<dbReference type="Gene3D" id="3.50.50.60">
    <property type="entry name" value="FAD/NAD(P)-binding domain"/>
    <property type="match status" value="1"/>
</dbReference>
<comment type="caution">
    <text evidence="6">The sequence shown here is derived from an EMBL/GenBank/DDBJ whole genome shotgun (WGS) entry which is preliminary data.</text>
</comment>
<keyword evidence="4 5" id="KW-0560">Oxidoreductase</keyword>
<dbReference type="EMBL" id="JAAGAX010000001">
    <property type="protein sequence ID" value="KAF2325529.1"/>
    <property type="molecule type" value="Genomic_DNA"/>
</dbReference>
<keyword evidence="7" id="KW-1185">Reference proteome</keyword>
<gene>
    <name evidence="6" type="ORF">GH714_029855</name>
</gene>